<keyword evidence="1" id="KW-0732">Signal</keyword>
<comment type="caution">
    <text evidence="2">The sequence shown here is derived from an EMBL/GenBank/DDBJ whole genome shotgun (WGS) entry which is preliminary data.</text>
</comment>
<feature type="chain" id="PRO_5040341325" evidence="1">
    <location>
        <begin position="17"/>
        <end position="525"/>
    </location>
</feature>
<keyword evidence="3" id="KW-1185">Reference proteome</keyword>
<gene>
    <name evidence="2" type="ORF">RDWZM_006053</name>
</gene>
<name>A0A9Q0RP00_BLOTA</name>
<dbReference type="Proteomes" id="UP001142055">
    <property type="component" value="Chromosome 2"/>
</dbReference>
<sequence>MIRFIIFLFFIASVYNESKPKWLEEKIAETCSYSVKNGTDLEMSKTMNKLCSIYKLMNVTNTTERKNIMNCLLDDQSNNLDNCHKWWTIPHNTTTEVISEKELGLFQFADLVKDSINHGEKCLYHDKYDKHYVSVHSETCEFLEKYKETILFSFQRVIYQKLSQRDLLDQQAIEHCFLYQFDEFQRRACVSVTNGTHLNGFTMSKERQTRIRLLSNVYQDNMFRCLIDADNRNCIDMFNIRKSCPLSNLMKTTSIDQHKLILSCLIDDQYLNSDYICHKWWNEPPVLTKDNLSEEEIKYYQFSNFVKGVIKQAEQCLFGLNDKTSKHCKSFKNHKKVFTRSIYEKLFLRDVQDQKFVEHCFIHHQIHEYYKCVGISDGRHIKGFTMSNERRNRIIGLWNNMNKCLKHFDNKTCLARLDPTNTCADQTKEQCIQMMNCKYSRSWLSDPLNLCHVLIGNKVIDKTIHHPEVRNLIHNFVKWHDNEDIEDCINFHKDADDGICKKVKRKETVKKIHRKFIDCRLPYIN</sequence>
<dbReference type="EMBL" id="JAPWDV010000002">
    <property type="protein sequence ID" value="KAJ6220241.1"/>
    <property type="molecule type" value="Genomic_DNA"/>
</dbReference>
<proteinExistence type="predicted"/>
<protein>
    <submittedName>
        <fullName evidence="2">Uncharacterized protein</fullName>
    </submittedName>
</protein>
<evidence type="ECO:0000313" key="3">
    <source>
        <dbReference type="Proteomes" id="UP001142055"/>
    </source>
</evidence>
<dbReference type="AlphaFoldDB" id="A0A9Q0RP00"/>
<accession>A0A9Q0RP00</accession>
<feature type="signal peptide" evidence="1">
    <location>
        <begin position="1"/>
        <end position="16"/>
    </location>
</feature>
<evidence type="ECO:0000313" key="2">
    <source>
        <dbReference type="EMBL" id="KAJ6220241.1"/>
    </source>
</evidence>
<organism evidence="2 3">
    <name type="scientific">Blomia tropicalis</name>
    <name type="common">Mite</name>
    <dbReference type="NCBI Taxonomy" id="40697"/>
    <lineage>
        <taxon>Eukaryota</taxon>
        <taxon>Metazoa</taxon>
        <taxon>Ecdysozoa</taxon>
        <taxon>Arthropoda</taxon>
        <taxon>Chelicerata</taxon>
        <taxon>Arachnida</taxon>
        <taxon>Acari</taxon>
        <taxon>Acariformes</taxon>
        <taxon>Sarcoptiformes</taxon>
        <taxon>Astigmata</taxon>
        <taxon>Glycyphagoidea</taxon>
        <taxon>Echimyopodidae</taxon>
        <taxon>Blomia</taxon>
    </lineage>
</organism>
<reference evidence="2" key="1">
    <citation type="submission" date="2022-12" db="EMBL/GenBank/DDBJ databases">
        <title>Genome assemblies of Blomia tropicalis.</title>
        <authorList>
            <person name="Cui Y."/>
        </authorList>
    </citation>
    <scope>NUCLEOTIDE SEQUENCE</scope>
    <source>
        <tissue evidence="2">Adult mites</tissue>
    </source>
</reference>
<evidence type="ECO:0000256" key="1">
    <source>
        <dbReference type="SAM" id="SignalP"/>
    </source>
</evidence>